<dbReference type="PANTHER" id="PTHR43283:SF3">
    <property type="entry name" value="BETA-LACTAMASE FAMILY PROTEIN (AFU_ORTHOLOGUE AFUA_5G07500)"/>
    <property type="match status" value="1"/>
</dbReference>
<dbReference type="Proteomes" id="UP000277256">
    <property type="component" value="Unassembled WGS sequence"/>
</dbReference>
<feature type="domain" description="Beta-lactamase-related" evidence="1">
    <location>
        <begin position="29"/>
        <end position="320"/>
    </location>
</feature>
<evidence type="ECO:0000259" key="1">
    <source>
        <dbReference type="Pfam" id="PF00144"/>
    </source>
</evidence>
<comment type="caution">
    <text evidence="2">The sequence shown here is derived from an EMBL/GenBank/DDBJ whole genome shotgun (WGS) entry which is preliminary data.</text>
</comment>
<accession>A0A426UT32</accession>
<sequence>MGDWRFEARRGGGVSTVAEVRVRLEEFGRLAAEHGVPGAAVAVAVGGEVVEAAAGVVNRRTGVPVTPEAVFQIQSITKVWTATLVMQLVDEGVIGLGDRVREHLPEFRTADAAASDRITVEHLLTHTGGFEGDLWRATTAGDDALRRLVEDEVPRLAQVEEPGSRYSYCSAGMAVLGRLVEVKRARTFAEVLRERLAAPLGIEELAFDANDALGFNTAIGHAPQGDRGIWPLPVWATMPESNPAAGNRLAMSVRALLAFGRMHAEDGRGPDGGRVLSAATARAMRAARVPVPAAPVVPKAVGLGWEVYGDGAVVGHGGGAIGFARCSTSSQGGARRSRWWRTAATRAG</sequence>
<dbReference type="Pfam" id="PF00144">
    <property type="entry name" value="Beta-lactamase"/>
    <property type="match status" value="1"/>
</dbReference>
<protein>
    <submittedName>
        <fullName evidence="2">Class A beta-lactamase-related serine hydrolase</fullName>
    </submittedName>
</protein>
<evidence type="ECO:0000313" key="3">
    <source>
        <dbReference type="Proteomes" id="UP000277256"/>
    </source>
</evidence>
<dbReference type="InterPro" id="IPR001466">
    <property type="entry name" value="Beta-lactam-related"/>
</dbReference>
<evidence type="ECO:0000313" key="2">
    <source>
        <dbReference type="EMBL" id="RRR96813.1"/>
    </source>
</evidence>
<keyword evidence="3" id="KW-1185">Reference proteome</keyword>
<keyword evidence="2" id="KW-0378">Hydrolase</keyword>
<organism evidence="2 3">
    <name type="scientific">Glycomyces terrestris</name>
    <dbReference type="NCBI Taxonomy" id="2493553"/>
    <lineage>
        <taxon>Bacteria</taxon>
        <taxon>Bacillati</taxon>
        <taxon>Actinomycetota</taxon>
        <taxon>Actinomycetes</taxon>
        <taxon>Glycomycetales</taxon>
        <taxon>Glycomycetaceae</taxon>
        <taxon>Glycomyces</taxon>
    </lineage>
</organism>
<proteinExistence type="predicted"/>
<dbReference type="SUPFAM" id="SSF56601">
    <property type="entry name" value="beta-lactamase/transpeptidase-like"/>
    <property type="match status" value="1"/>
</dbReference>
<dbReference type="GO" id="GO:0016787">
    <property type="term" value="F:hydrolase activity"/>
    <property type="evidence" value="ECO:0007669"/>
    <property type="project" value="UniProtKB-KW"/>
</dbReference>
<dbReference type="EMBL" id="RSEB01000006">
    <property type="protein sequence ID" value="RRR96813.1"/>
    <property type="molecule type" value="Genomic_DNA"/>
</dbReference>
<dbReference type="PANTHER" id="PTHR43283">
    <property type="entry name" value="BETA-LACTAMASE-RELATED"/>
    <property type="match status" value="1"/>
</dbReference>
<dbReference type="InterPro" id="IPR050789">
    <property type="entry name" value="Diverse_Enzym_Activities"/>
</dbReference>
<dbReference type="AlphaFoldDB" id="A0A426UT32"/>
<dbReference type="Gene3D" id="3.40.710.10">
    <property type="entry name" value="DD-peptidase/beta-lactamase superfamily"/>
    <property type="match status" value="1"/>
</dbReference>
<reference evidence="2 3" key="1">
    <citation type="submission" date="2018-12" db="EMBL/GenBank/DDBJ databases">
        <title>Glycomyces sp. YIM 121974 draft genome.</title>
        <authorList>
            <person name="Li Q."/>
        </authorList>
    </citation>
    <scope>NUCLEOTIDE SEQUENCE [LARGE SCALE GENOMIC DNA]</scope>
    <source>
        <strain evidence="2 3">YIM 121974</strain>
    </source>
</reference>
<gene>
    <name evidence="2" type="ORF">EIW28_20410</name>
</gene>
<dbReference type="InterPro" id="IPR012338">
    <property type="entry name" value="Beta-lactam/transpept-like"/>
</dbReference>
<name>A0A426UT32_9ACTN</name>